<dbReference type="EMBL" id="ASPP01012924">
    <property type="protein sequence ID" value="ETO20112.1"/>
    <property type="molecule type" value="Genomic_DNA"/>
</dbReference>
<proteinExistence type="predicted"/>
<evidence type="ECO:0000313" key="3">
    <source>
        <dbReference type="EMBL" id="ETO20112.1"/>
    </source>
</evidence>
<dbReference type="Proteomes" id="UP000023152">
    <property type="component" value="Unassembled WGS sequence"/>
</dbReference>
<keyword evidence="4" id="KW-1185">Reference proteome</keyword>
<accession>X6N472</accession>
<reference evidence="3 4" key="1">
    <citation type="journal article" date="2013" name="Curr. Biol.">
        <title>The Genome of the Foraminiferan Reticulomyxa filosa.</title>
        <authorList>
            <person name="Glockner G."/>
            <person name="Hulsmann N."/>
            <person name="Schleicher M."/>
            <person name="Noegel A.A."/>
            <person name="Eichinger L."/>
            <person name="Gallinger C."/>
            <person name="Pawlowski J."/>
            <person name="Sierra R."/>
            <person name="Euteneuer U."/>
            <person name="Pillet L."/>
            <person name="Moustafa A."/>
            <person name="Platzer M."/>
            <person name="Groth M."/>
            <person name="Szafranski K."/>
            <person name="Schliwa M."/>
        </authorList>
    </citation>
    <scope>NUCLEOTIDE SEQUENCE [LARGE SCALE GENOMIC DNA]</scope>
</reference>
<sequence length="289" mass="34146">MRPLKRVQLLDSQNDDPSIQKKSKSTRRYCWFLFGLLILVPVLQSQLLLSSLFPPITYLLSNTTMALPQHTNEENGSNTSNNKSSKNNEQQTIEKKDESAKPNIISPSKLYYYELISKHNLNKIDLFSQHNVILCANDHNDSVSKEQQRQRRQQQQQVIHEWMNRFYGELICNNTQLQEQARAKKRLKLFSNLCQRLYQDTYTLLFETQCNTWDLYHDAQLLLLRLSMLYQNIPHVLPYLFLHLPKTAGLCWGEGGGWKKIKKKFSLSRTPFLLLLFFFLFMEIMYVYI</sequence>
<feature type="region of interest" description="Disordered" evidence="1">
    <location>
        <begin position="69"/>
        <end position="99"/>
    </location>
</feature>
<evidence type="ECO:0000256" key="2">
    <source>
        <dbReference type="SAM" id="Phobius"/>
    </source>
</evidence>
<keyword evidence="2" id="KW-0472">Membrane</keyword>
<comment type="caution">
    <text evidence="3">The sequence shown here is derived from an EMBL/GenBank/DDBJ whole genome shotgun (WGS) entry which is preliminary data.</text>
</comment>
<keyword evidence="2" id="KW-0812">Transmembrane</keyword>
<organism evidence="3 4">
    <name type="scientific">Reticulomyxa filosa</name>
    <dbReference type="NCBI Taxonomy" id="46433"/>
    <lineage>
        <taxon>Eukaryota</taxon>
        <taxon>Sar</taxon>
        <taxon>Rhizaria</taxon>
        <taxon>Retaria</taxon>
        <taxon>Foraminifera</taxon>
        <taxon>Monothalamids</taxon>
        <taxon>Reticulomyxidae</taxon>
        <taxon>Reticulomyxa</taxon>
    </lineage>
</organism>
<gene>
    <name evidence="3" type="ORF">RFI_17106</name>
</gene>
<feature type="compositionally biased region" description="Low complexity" evidence="1">
    <location>
        <begin position="74"/>
        <end position="89"/>
    </location>
</feature>
<feature type="transmembrane region" description="Helical" evidence="2">
    <location>
        <begin position="270"/>
        <end position="288"/>
    </location>
</feature>
<protein>
    <submittedName>
        <fullName evidence="3">Uncharacterized protein</fullName>
    </submittedName>
</protein>
<evidence type="ECO:0000256" key="1">
    <source>
        <dbReference type="SAM" id="MobiDB-lite"/>
    </source>
</evidence>
<feature type="region of interest" description="Disordered" evidence="1">
    <location>
        <begin position="1"/>
        <end position="20"/>
    </location>
</feature>
<keyword evidence="2" id="KW-1133">Transmembrane helix</keyword>
<name>X6N472_RETFI</name>
<dbReference type="AlphaFoldDB" id="X6N472"/>
<feature type="transmembrane region" description="Helical" evidence="2">
    <location>
        <begin position="29"/>
        <end position="49"/>
    </location>
</feature>
<evidence type="ECO:0000313" key="4">
    <source>
        <dbReference type="Proteomes" id="UP000023152"/>
    </source>
</evidence>